<name>X1L3A1_9ZZZZ</name>
<feature type="non-terminal residue" evidence="2">
    <location>
        <position position="1"/>
    </location>
</feature>
<reference evidence="2" key="1">
    <citation type="journal article" date="2014" name="Front. Microbiol.">
        <title>High frequency of phylogenetically diverse reductive dehalogenase-homologous genes in deep subseafloor sedimentary metagenomes.</title>
        <authorList>
            <person name="Kawai M."/>
            <person name="Futagami T."/>
            <person name="Toyoda A."/>
            <person name="Takaki Y."/>
            <person name="Nishi S."/>
            <person name="Hori S."/>
            <person name="Arai W."/>
            <person name="Tsubouchi T."/>
            <person name="Morono Y."/>
            <person name="Uchiyama I."/>
            <person name="Ito T."/>
            <person name="Fujiyama A."/>
            <person name="Inagaki F."/>
            <person name="Takami H."/>
        </authorList>
    </citation>
    <scope>NUCLEOTIDE SEQUENCE</scope>
    <source>
        <strain evidence="2">Expedition CK06-06</strain>
    </source>
</reference>
<organism evidence="2">
    <name type="scientific">marine sediment metagenome</name>
    <dbReference type="NCBI Taxonomy" id="412755"/>
    <lineage>
        <taxon>unclassified sequences</taxon>
        <taxon>metagenomes</taxon>
        <taxon>ecological metagenomes</taxon>
    </lineage>
</organism>
<protein>
    <recommendedName>
        <fullName evidence="1">Phospholipid/glycerol acyltransferase domain-containing protein</fullName>
    </recommendedName>
</protein>
<evidence type="ECO:0000259" key="1">
    <source>
        <dbReference type="Pfam" id="PF01553"/>
    </source>
</evidence>
<dbReference type="SUPFAM" id="SSF69593">
    <property type="entry name" value="Glycerol-3-phosphate (1)-acyltransferase"/>
    <property type="match status" value="1"/>
</dbReference>
<dbReference type="Pfam" id="PF01553">
    <property type="entry name" value="Acyltransferase"/>
    <property type="match status" value="1"/>
</dbReference>
<accession>X1L3A1</accession>
<dbReference type="EMBL" id="BARU01036219">
    <property type="protein sequence ID" value="GAH88648.1"/>
    <property type="molecule type" value="Genomic_DNA"/>
</dbReference>
<dbReference type="AlphaFoldDB" id="X1L3A1"/>
<comment type="caution">
    <text evidence="2">The sequence shown here is derived from an EMBL/GenBank/DDBJ whole genome shotgun (WGS) entry which is preliminary data.</text>
</comment>
<dbReference type="GO" id="GO:0016746">
    <property type="term" value="F:acyltransferase activity"/>
    <property type="evidence" value="ECO:0007669"/>
    <property type="project" value="InterPro"/>
</dbReference>
<dbReference type="InterPro" id="IPR002123">
    <property type="entry name" value="Plipid/glycerol_acylTrfase"/>
</dbReference>
<sequence length="224" mass="24440">ICGPQNIPADGPLLIVSNHPGTLDGFVIISNLPRDDLKLIISGVPFVQALPTASKYLIYTPADAQLRIKTVRAAIRHLESGGVLLIFPTGILDPDPAFLPGAYDALGDWSPSLEIFLRKVPQTRVLVTIVSGVLSPSCLRNPLTRLRKEFWQQQRIAEYIQVIQMMFFAKKFNLNPKVTFGEPLTTSELLAAGNPESIMGAIIDQARQVLAIHTASADCLADET</sequence>
<proteinExistence type="predicted"/>
<feature type="domain" description="Phospholipid/glycerol acyltransferase" evidence="1">
    <location>
        <begin position="3"/>
        <end position="91"/>
    </location>
</feature>
<gene>
    <name evidence="2" type="ORF">S03H2_56598</name>
</gene>
<evidence type="ECO:0000313" key="2">
    <source>
        <dbReference type="EMBL" id="GAH88648.1"/>
    </source>
</evidence>